<dbReference type="Proteomes" id="UP001159329">
    <property type="component" value="Unassembled WGS sequence"/>
</dbReference>
<dbReference type="AlphaFoldDB" id="A0AA42IF26"/>
<dbReference type="InterPro" id="IPR016169">
    <property type="entry name" value="FAD-bd_PCMH_sub2"/>
</dbReference>
<keyword evidence="1" id="KW-0285">Flavoprotein</keyword>
<sequence length="433" mass="48117">MKTIQAWGRLSNTEHQVIPLITPAHALKQIRQETFPGIAHGMGRSYGDVALNGNGVLWLTTAMNHLISFDLQTGILHCEAGATLQDIHRTLIPQGWMLPVTPGTQMITVGGAIANDVHGKNHHAFGSFGDHVLYIKLLRTDGEIIECSKTERAEWFYATVAGIGLTGIILEAKIQLRPVQSSWIDAETIPYHNLDEFFALSDSSEPDWEYTVSWIDCMNGANAKGLFSRGNLAGVSTQVEPAINDKTFPITPPVSLVNKLSLPVFNFAYFHGNSLKSQPQKVHYEPFFYPLDAMHEWNKMYGPKGFYQYQSVVPKEIGKEVTQEMLNAIKKSGEGSFLAVLKTFGDRESGGLLSFPRPGVTLALDFPNRGEKTLKLLNELDHIVAQAQGRLYLAKDARMPRSLFEAGYPQLNEFLKYRDPGISSEMSRRLLGA</sequence>
<dbReference type="PANTHER" id="PTHR43762:SF1">
    <property type="entry name" value="D-ARABINONO-1,4-LACTONE OXIDASE"/>
    <property type="match status" value="1"/>
</dbReference>
<dbReference type="InterPro" id="IPR006094">
    <property type="entry name" value="Oxid_FAD_bind_N"/>
</dbReference>
<accession>A0AA42IF26</accession>
<dbReference type="InterPro" id="IPR036318">
    <property type="entry name" value="FAD-bd_PCMH-like_sf"/>
</dbReference>
<dbReference type="GO" id="GO:0071949">
    <property type="term" value="F:FAD binding"/>
    <property type="evidence" value="ECO:0007669"/>
    <property type="project" value="InterPro"/>
</dbReference>
<evidence type="ECO:0000259" key="2">
    <source>
        <dbReference type="PROSITE" id="PS51387"/>
    </source>
</evidence>
<dbReference type="InterPro" id="IPR010031">
    <property type="entry name" value="FAD_lactone_oxidase-like"/>
</dbReference>
<dbReference type="GO" id="GO:0016899">
    <property type="term" value="F:oxidoreductase activity, acting on the CH-OH group of donors, oxygen as acceptor"/>
    <property type="evidence" value="ECO:0007669"/>
    <property type="project" value="InterPro"/>
</dbReference>
<evidence type="ECO:0000256" key="1">
    <source>
        <dbReference type="ARBA" id="ARBA00022827"/>
    </source>
</evidence>
<dbReference type="RefSeq" id="WP_279695513.1">
    <property type="nucleotide sequence ID" value="NZ_JAOEEO010000002.1"/>
</dbReference>
<name>A0AA42IF26_9GAMM</name>
<dbReference type="PANTHER" id="PTHR43762">
    <property type="entry name" value="L-GULONOLACTONE OXIDASE"/>
    <property type="match status" value="1"/>
</dbReference>
<proteinExistence type="predicted"/>
<dbReference type="SUPFAM" id="SSF56176">
    <property type="entry name" value="FAD-binding/transporter-associated domain-like"/>
    <property type="match status" value="1"/>
</dbReference>
<dbReference type="Pfam" id="PF01565">
    <property type="entry name" value="FAD_binding_4"/>
    <property type="match status" value="1"/>
</dbReference>
<dbReference type="EMBL" id="JAOEEO010000002">
    <property type="protein sequence ID" value="MDH0564201.1"/>
    <property type="molecule type" value="Genomic_DNA"/>
</dbReference>
<protein>
    <submittedName>
        <fullName evidence="3">FAD-binding oxidoreductase</fullName>
    </submittedName>
</protein>
<dbReference type="InterPro" id="IPR016166">
    <property type="entry name" value="FAD-bd_PCMH"/>
</dbReference>
<feature type="domain" description="FAD-binding PCMH-type" evidence="2">
    <location>
        <begin position="1"/>
        <end position="179"/>
    </location>
</feature>
<keyword evidence="1" id="KW-0274">FAD</keyword>
<evidence type="ECO:0000313" key="4">
    <source>
        <dbReference type="Proteomes" id="UP001159329"/>
    </source>
</evidence>
<dbReference type="PROSITE" id="PS51387">
    <property type="entry name" value="FAD_PCMH"/>
    <property type="match status" value="1"/>
</dbReference>
<comment type="caution">
    <text evidence="3">The sequence shown here is derived from an EMBL/GenBank/DDBJ whole genome shotgun (WGS) entry which is preliminary data.</text>
</comment>
<organism evidence="3 4">
    <name type="scientific">Acinetobacter courvalinii</name>
    <dbReference type="NCBI Taxonomy" id="280147"/>
    <lineage>
        <taxon>Bacteria</taxon>
        <taxon>Pseudomonadati</taxon>
        <taxon>Pseudomonadota</taxon>
        <taxon>Gammaproteobacteria</taxon>
        <taxon>Moraxellales</taxon>
        <taxon>Moraxellaceae</taxon>
        <taxon>Acinetobacter</taxon>
    </lineage>
</organism>
<gene>
    <name evidence="3" type="ORF">N7644_10960</name>
</gene>
<reference evidence="3" key="1">
    <citation type="submission" date="2022-09" db="EMBL/GenBank/DDBJ databases">
        <title>Intensive care unit water sources are persistently colonized with multi-drug resistant bacteria and are the site of extensive horizontal gene transfer of antibiotic resistance genes.</title>
        <authorList>
            <person name="Diorio-Toth L."/>
        </authorList>
    </citation>
    <scope>NUCLEOTIDE SEQUENCE</scope>
    <source>
        <strain evidence="3">GD04005</strain>
    </source>
</reference>
<dbReference type="Gene3D" id="3.30.465.10">
    <property type="match status" value="1"/>
</dbReference>
<evidence type="ECO:0000313" key="3">
    <source>
        <dbReference type="EMBL" id="MDH0564201.1"/>
    </source>
</evidence>